<proteinExistence type="predicted"/>
<evidence type="ECO:0000313" key="2">
    <source>
        <dbReference type="Proteomes" id="UP000243670"/>
    </source>
</evidence>
<geneLocation type="nucleomorph" evidence="1"/>
<accession>A0A060DG75</accession>
<dbReference type="Proteomes" id="UP000243670">
    <property type="component" value="Nucleomorph 2"/>
</dbReference>
<organism evidence="1 2">
    <name type="scientific">Lotharella oceanica</name>
    <dbReference type="NCBI Taxonomy" id="641309"/>
    <lineage>
        <taxon>Eukaryota</taxon>
        <taxon>Sar</taxon>
        <taxon>Rhizaria</taxon>
        <taxon>Cercozoa</taxon>
        <taxon>Chlorarachniophyceae</taxon>
        <taxon>Lotharella</taxon>
    </lineage>
</organism>
<gene>
    <name evidence="1" type="ORF">M951_chr290</name>
</gene>
<name>A0A060DG75_9EUKA</name>
<sequence length="221" mass="26827">MKNKFITNKYSNNTQTLKKNLNIELSNFKTYKSMKLENFSYYKTNLFYLNSNQYFNNNLAVLHKKQTYLTLENIKTKQYKSPLLISINYYSQKQNIYAIKIGKLHELGFLYDIGYFKNCFYHSKLNLTYYHKFKKQNRFKFAIQTILNPKFYRFTINLNCINEQWSKIIYTNTFPLKLRNLTHINQNQFINYTGRNYLIHTYWITKELSKSCDLIKSVLLK</sequence>
<evidence type="ECO:0000313" key="1">
    <source>
        <dbReference type="EMBL" id="AIB09788.1"/>
    </source>
</evidence>
<dbReference type="AlphaFoldDB" id="A0A060DG75"/>
<reference evidence="1 2" key="1">
    <citation type="journal article" date="2014" name="BMC Genomics">
        <title>Nucleomorph and plastid genome sequences of the chlorarachniophyte Lotharella oceanica: convergent reductive evolution and frequent recombination in nucleomorph-bearing algae.</title>
        <authorList>
            <person name="Tanifuji G."/>
            <person name="Onodera N.T."/>
            <person name="Brown M.W."/>
            <person name="Curtis B.A."/>
            <person name="Roger A.J."/>
            <person name="Ka-Shu Wong G."/>
            <person name="Melkonian M."/>
            <person name="Archibald J.M."/>
        </authorList>
    </citation>
    <scope>NUCLEOTIDE SEQUENCE [LARGE SCALE GENOMIC DNA]</scope>
    <source>
        <strain evidence="1 2">CCMP622</strain>
    </source>
</reference>
<protein>
    <submittedName>
        <fullName evidence="1">Uncharacterized protein</fullName>
    </submittedName>
</protein>
<dbReference type="EMBL" id="CP006628">
    <property type="protein sequence ID" value="AIB09788.1"/>
    <property type="molecule type" value="Genomic_DNA"/>
</dbReference>
<keyword evidence="1" id="KW-0542">Nucleomorph</keyword>